<dbReference type="RefSeq" id="WP_191211400.1">
    <property type="nucleotide sequence ID" value="NZ_BAABKL010000041.1"/>
</dbReference>
<dbReference type="GO" id="GO:0003700">
    <property type="term" value="F:DNA-binding transcription factor activity"/>
    <property type="evidence" value="ECO:0007669"/>
    <property type="project" value="TreeGrafter"/>
</dbReference>
<dbReference type="SUPFAM" id="SSF48498">
    <property type="entry name" value="Tetracyclin repressor-like, C-terminal domain"/>
    <property type="match status" value="1"/>
</dbReference>
<proteinExistence type="predicted"/>
<evidence type="ECO:0000256" key="1">
    <source>
        <dbReference type="ARBA" id="ARBA00023125"/>
    </source>
</evidence>
<comment type="caution">
    <text evidence="5">The sequence shown here is derived from an EMBL/GenBank/DDBJ whole genome shotgun (WGS) entry which is preliminary data.</text>
</comment>
<dbReference type="InterPro" id="IPR009057">
    <property type="entry name" value="Homeodomain-like_sf"/>
</dbReference>
<evidence type="ECO:0000256" key="3">
    <source>
        <dbReference type="SAM" id="MobiDB-lite"/>
    </source>
</evidence>
<dbReference type="Pfam" id="PF00440">
    <property type="entry name" value="TetR_N"/>
    <property type="match status" value="1"/>
</dbReference>
<dbReference type="PANTHER" id="PTHR30055">
    <property type="entry name" value="HTH-TYPE TRANSCRIPTIONAL REGULATOR RUTR"/>
    <property type="match status" value="1"/>
</dbReference>
<protein>
    <submittedName>
        <fullName evidence="5">TetR/AcrR family transcriptional regulator</fullName>
    </submittedName>
</protein>
<gene>
    <name evidence="5" type="ORF">IF129_21360</name>
</gene>
<dbReference type="AlphaFoldDB" id="A0A927IF63"/>
<dbReference type="Gene3D" id="1.10.10.60">
    <property type="entry name" value="Homeodomain-like"/>
    <property type="match status" value="1"/>
</dbReference>
<dbReference type="InterPro" id="IPR050109">
    <property type="entry name" value="HTH-type_TetR-like_transc_reg"/>
</dbReference>
<dbReference type="InterPro" id="IPR001647">
    <property type="entry name" value="HTH_TetR"/>
</dbReference>
<dbReference type="EMBL" id="JACXYU010000014">
    <property type="protein sequence ID" value="MBD3934096.1"/>
    <property type="molecule type" value="Genomic_DNA"/>
</dbReference>
<sequence length="216" mass="23753">MMSISNDGDGVDAEARDREAGPDPLAETLLDAAHEAIATFGLRRLTLTDVARRAGVSRPTIYRRWRDIDTLVGDLLTREMRAVTLAAVPRAAAEGHDGRTRLVAGAAHIVTALRDHALLARILDTEPEVLVTYTFQRLGSSQRDALGFTEEQVRAGQADGSIRDGEPAELARMVLLVVQTTVQSWRLVDDVLPLPRLTAELRRLLDAYLRPEEDTP</sequence>
<accession>A0A927IF63</accession>
<evidence type="ECO:0000256" key="2">
    <source>
        <dbReference type="PROSITE-ProRule" id="PRU00335"/>
    </source>
</evidence>
<reference evidence="5" key="1">
    <citation type="submission" date="2020-09" db="EMBL/GenBank/DDBJ databases">
        <title>Secondary metabolite and genome analysis of marine Streptomyces chumphonensis KK1-2T.</title>
        <authorList>
            <person name="Phongsopitanun W."/>
            <person name="Kanchanasin P."/>
            <person name="Pittayakhajonwut P."/>
            <person name="Suwanborirux K."/>
            <person name="Tanasupawat S."/>
        </authorList>
    </citation>
    <scope>NUCLEOTIDE SEQUENCE</scope>
    <source>
        <strain evidence="5">KK1-2</strain>
    </source>
</reference>
<dbReference type="SUPFAM" id="SSF46689">
    <property type="entry name" value="Homeodomain-like"/>
    <property type="match status" value="1"/>
</dbReference>
<dbReference type="GO" id="GO:0000976">
    <property type="term" value="F:transcription cis-regulatory region binding"/>
    <property type="evidence" value="ECO:0007669"/>
    <property type="project" value="TreeGrafter"/>
</dbReference>
<feature type="region of interest" description="Disordered" evidence="3">
    <location>
        <begin position="1"/>
        <end position="20"/>
    </location>
</feature>
<feature type="DNA-binding region" description="H-T-H motif" evidence="2">
    <location>
        <begin position="46"/>
        <end position="65"/>
    </location>
</feature>
<organism evidence="5 6">
    <name type="scientific">Streptomyces chumphonensis</name>
    <dbReference type="NCBI Taxonomy" id="1214925"/>
    <lineage>
        <taxon>Bacteria</taxon>
        <taxon>Bacillati</taxon>
        <taxon>Actinomycetota</taxon>
        <taxon>Actinomycetes</taxon>
        <taxon>Kitasatosporales</taxon>
        <taxon>Streptomycetaceae</taxon>
        <taxon>Streptomyces</taxon>
    </lineage>
</organism>
<feature type="domain" description="HTH tetR-type" evidence="4">
    <location>
        <begin position="23"/>
        <end position="83"/>
    </location>
</feature>
<evidence type="ECO:0000313" key="5">
    <source>
        <dbReference type="EMBL" id="MBD3934096.1"/>
    </source>
</evidence>
<dbReference type="Proteomes" id="UP000632289">
    <property type="component" value="Unassembled WGS sequence"/>
</dbReference>
<dbReference type="Gene3D" id="1.10.357.10">
    <property type="entry name" value="Tetracycline Repressor, domain 2"/>
    <property type="match status" value="1"/>
</dbReference>
<dbReference type="PROSITE" id="PS50977">
    <property type="entry name" value="HTH_TETR_2"/>
    <property type="match status" value="1"/>
</dbReference>
<keyword evidence="6" id="KW-1185">Reference proteome</keyword>
<evidence type="ECO:0000259" key="4">
    <source>
        <dbReference type="PROSITE" id="PS50977"/>
    </source>
</evidence>
<name>A0A927IF63_9ACTN</name>
<dbReference type="InterPro" id="IPR036271">
    <property type="entry name" value="Tet_transcr_reg_TetR-rel_C_sf"/>
</dbReference>
<keyword evidence="1 2" id="KW-0238">DNA-binding</keyword>
<evidence type="ECO:0000313" key="6">
    <source>
        <dbReference type="Proteomes" id="UP000632289"/>
    </source>
</evidence>
<dbReference type="PANTHER" id="PTHR30055:SF153">
    <property type="entry name" value="HTH-TYPE TRANSCRIPTIONAL REPRESSOR RV3405C"/>
    <property type="match status" value="1"/>
</dbReference>